<keyword evidence="2" id="KW-1185">Reference proteome</keyword>
<gene>
    <name evidence="1" type="ORF">GCM10010357_20320</name>
</gene>
<dbReference type="EMBL" id="BAAABX010000019">
    <property type="protein sequence ID" value="GAA0399148.1"/>
    <property type="molecule type" value="Genomic_DNA"/>
</dbReference>
<proteinExistence type="predicted"/>
<reference evidence="2" key="1">
    <citation type="journal article" date="2019" name="Int. J. Syst. Evol. Microbiol.">
        <title>The Global Catalogue of Microorganisms (GCM) 10K type strain sequencing project: providing services to taxonomists for standard genome sequencing and annotation.</title>
        <authorList>
            <consortium name="The Broad Institute Genomics Platform"/>
            <consortium name="The Broad Institute Genome Sequencing Center for Infectious Disease"/>
            <person name="Wu L."/>
            <person name="Ma J."/>
        </authorList>
    </citation>
    <scope>NUCLEOTIDE SEQUENCE [LARGE SCALE GENOMIC DNA]</scope>
    <source>
        <strain evidence="2">JCM 4788</strain>
    </source>
</reference>
<accession>A0ABP3IEQ5</accession>
<keyword evidence="1" id="KW-0449">Lipoprotein</keyword>
<dbReference type="PROSITE" id="PS51257">
    <property type="entry name" value="PROKAR_LIPOPROTEIN"/>
    <property type="match status" value="1"/>
</dbReference>
<dbReference type="Proteomes" id="UP001500879">
    <property type="component" value="Unassembled WGS sequence"/>
</dbReference>
<dbReference type="RefSeq" id="WP_344022263.1">
    <property type="nucleotide sequence ID" value="NZ_BAAABX010000019.1"/>
</dbReference>
<sequence length="162" mass="17304">MRRVLAAVALLGLLTGCGIERTEAIDFGLPATGAKRPGERGWSARLYFAVANNVVGASRPADGPVSAEDAVKLMLQGPNEPERARQFVSEVMLKSGVSVTAARGQVSIRLPLDVSKLTRTARTQLVCTAAHNEVPGASRWQDVKVTLVGDGKKLPDLVCDRW</sequence>
<name>A0ABP3IEQ5_9ACTN</name>
<comment type="caution">
    <text evidence="1">The sequence shown here is derived from an EMBL/GenBank/DDBJ whole genome shotgun (WGS) entry which is preliminary data.</text>
</comment>
<organism evidence="1 2">
    <name type="scientific">Streptomyces luteireticuli</name>
    <dbReference type="NCBI Taxonomy" id="173858"/>
    <lineage>
        <taxon>Bacteria</taxon>
        <taxon>Bacillati</taxon>
        <taxon>Actinomycetota</taxon>
        <taxon>Actinomycetes</taxon>
        <taxon>Kitasatosporales</taxon>
        <taxon>Streptomycetaceae</taxon>
        <taxon>Streptomyces</taxon>
    </lineage>
</organism>
<protein>
    <submittedName>
        <fullName evidence="1">Lipoprotein</fullName>
    </submittedName>
</protein>
<evidence type="ECO:0000313" key="2">
    <source>
        <dbReference type="Proteomes" id="UP001500879"/>
    </source>
</evidence>
<evidence type="ECO:0000313" key="1">
    <source>
        <dbReference type="EMBL" id="GAA0399148.1"/>
    </source>
</evidence>